<reference evidence="8" key="1">
    <citation type="submission" date="2020-10" db="EMBL/GenBank/DDBJ databases">
        <authorList>
            <person name="Gilroy R."/>
        </authorList>
    </citation>
    <scope>NUCLEOTIDE SEQUENCE</scope>
    <source>
        <strain evidence="8">11687</strain>
    </source>
</reference>
<dbReference type="InterPro" id="IPR029063">
    <property type="entry name" value="SAM-dependent_MTases_sf"/>
</dbReference>
<dbReference type="Proteomes" id="UP000824081">
    <property type="component" value="Unassembled WGS sequence"/>
</dbReference>
<gene>
    <name evidence="7 8" type="primary">trmB</name>
    <name evidence="8" type="ORF">IAC57_02540</name>
</gene>
<feature type="binding site" evidence="7">
    <location>
        <position position="137"/>
    </location>
    <ligand>
        <name>substrate</name>
    </ligand>
</feature>
<feature type="binding site" evidence="7">
    <location>
        <position position="84"/>
    </location>
    <ligand>
        <name>S-adenosyl-L-methionine</name>
        <dbReference type="ChEBI" id="CHEBI:59789"/>
    </ligand>
</feature>
<proteinExistence type="inferred from homology"/>
<keyword evidence="6 7" id="KW-0819">tRNA processing</keyword>
<dbReference type="SUPFAM" id="SSF53335">
    <property type="entry name" value="S-adenosyl-L-methionine-dependent methyltransferases"/>
    <property type="match status" value="1"/>
</dbReference>
<evidence type="ECO:0000313" key="8">
    <source>
        <dbReference type="EMBL" id="HIU58958.1"/>
    </source>
</evidence>
<dbReference type="GO" id="GO:0008176">
    <property type="term" value="F:tRNA (guanine(46)-N7)-methyltransferase activity"/>
    <property type="evidence" value="ECO:0007669"/>
    <property type="project" value="UniProtKB-UniRule"/>
</dbReference>
<evidence type="ECO:0000256" key="3">
    <source>
        <dbReference type="ARBA" id="ARBA00022603"/>
    </source>
</evidence>
<keyword evidence="5 7" id="KW-0949">S-adenosyl-L-methionine</keyword>
<dbReference type="PROSITE" id="PS51625">
    <property type="entry name" value="SAM_MT_TRMB"/>
    <property type="match status" value="1"/>
</dbReference>
<feature type="binding site" evidence="7">
    <location>
        <position position="169"/>
    </location>
    <ligand>
        <name>substrate</name>
    </ligand>
</feature>
<comment type="caution">
    <text evidence="8">The sequence shown here is derived from an EMBL/GenBank/DDBJ whole genome shotgun (WGS) entry which is preliminary data.</text>
</comment>
<dbReference type="AlphaFoldDB" id="A0A9D1SGP5"/>
<dbReference type="InterPro" id="IPR055361">
    <property type="entry name" value="tRNA_methyltr_TrmB_bact"/>
</dbReference>
<accession>A0A9D1SGP5</accession>
<dbReference type="PANTHER" id="PTHR23417">
    <property type="entry name" value="3-DEOXY-D-MANNO-OCTULOSONIC-ACID TRANSFERASE/TRNA GUANINE-N 7 - -METHYLTRANSFERASE"/>
    <property type="match status" value="1"/>
</dbReference>
<evidence type="ECO:0000256" key="2">
    <source>
        <dbReference type="ARBA" id="ARBA00003015"/>
    </source>
</evidence>
<evidence type="ECO:0000256" key="6">
    <source>
        <dbReference type="ARBA" id="ARBA00022694"/>
    </source>
</evidence>
<dbReference type="GO" id="GO:0043527">
    <property type="term" value="C:tRNA methyltransferase complex"/>
    <property type="evidence" value="ECO:0007669"/>
    <property type="project" value="TreeGrafter"/>
</dbReference>
<evidence type="ECO:0000256" key="4">
    <source>
        <dbReference type="ARBA" id="ARBA00022679"/>
    </source>
</evidence>
<dbReference type="Pfam" id="PF02390">
    <property type="entry name" value="Methyltransf_4"/>
    <property type="match status" value="1"/>
</dbReference>
<comment type="caution">
    <text evidence="7">Lacks conserved residue(s) required for the propagation of feature annotation.</text>
</comment>
<comment type="similarity">
    <text evidence="7">Belongs to the class I-like SAM-binding methyltransferase superfamily. TrmB family.</text>
</comment>
<evidence type="ECO:0000256" key="5">
    <source>
        <dbReference type="ARBA" id="ARBA00022691"/>
    </source>
</evidence>
<dbReference type="NCBIfam" id="TIGR00091">
    <property type="entry name" value="tRNA (guanosine(46)-N7)-methyltransferase TrmB"/>
    <property type="match status" value="1"/>
</dbReference>
<dbReference type="HAMAP" id="MF_01057">
    <property type="entry name" value="tRNA_methyltr_TrmB"/>
    <property type="match status" value="1"/>
</dbReference>
<dbReference type="EC" id="2.1.1.33" evidence="7"/>
<feature type="binding site" evidence="7">
    <location>
        <position position="59"/>
    </location>
    <ligand>
        <name>S-adenosyl-L-methionine</name>
        <dbReference type="ChEBI" id="CHEBI:59789"/>
    </ligand>
</feature>
<feature type="binding site" evidence="7">
    <location>
        <begin position="207"/>
        <end position="210"/>
    </location>
    <ligand>
        <name>substrate</name>
    </ligand>
</feature>
<dbReference type="PANTHER" id="PTHR23417:SF14">
    <property type="entry name" value="PENTACOTRIPEPTIDE-REPEAT REGION OF PRORP DOMAIN-CONTAINING PROTEIN"/>
    <property type="match status" value="1"/>
</dbReference>
<reference evidence="8" key="2">
    <citation type="journal article" date="2021" name="PeerJ">
        <title>Extensive microbial diversity within the chicken gut microbiome revealed by metagenomics and culture.</title>
        <authorList>
            <person name="Gilroy R."/>
            <person name="Ravi A."/>
            <person name="Getino M."/>
            <person name="Pursley I."/>
            <person name="Horton D.L."/>
            <person name="Alikhan N.F."/>
            <person name="Baker D."/>
            <person name="Gharbi K."/>
            <person name="Hall N."/>
            <person name="Watson M."/>
            <person name="Adriaenssens E.M."/>
            <person name="Foster-Nyarko E."/>
            <person name="Jarju S."/>
            <person name="Secka A."/>
            <person name="Antonio M."/>
            <person name="Oren A."/>
            <person name="Chaudhuri R.R."/>
            <person name="La Ragione R."/>
            <person name="Hildebrand F."/>
            <person name="Pallen M.J."/>
        </authorList>
    </citation>
    <scope>NUCLEOTIDE SEQUENCE</scope>
    <source>
        <strain evidence="8">11687</strain>
    </source>
</reference>
<organism evidence="8 9">
    <name type="scientific">Candidatus Scatosoma pullistercoris</name>
    <dbReference type="NCBI Taxonomy" id="2840934"/>
    <lineage>
        <taxon>Bacteria</taxon>
        <taxon>Bacillati</taxon>
        <taxon>Bacillota</taxon>
        <taxon>Clostridia</taxon>
        <taxon>Candidatus Scatosoma</taxon>
    </lineage>
</organism>
<keyword evidence="4 7" id="KW-0808">Transferase</keyword>
<sequence length="232" mass="26121">MSVRMRKKRNFESRMEACGEFLLARGAGGILNMKEAAASYRALIDFAAAFGNDRPVELEIGCGKGGFVCALAERNPDVNYLALEKMSNVILTPMEEVKARGISNIRFLNIRAECLPCYIPEGSLQKIYLNFSTPLPKLGYATQRLTHRNFLRMYEKLLTPGGYILQKTDNRDFFEFSLAEYAACGFAVEEAEYDLHKNGNPEDNIVTEYESRFAEKGLPIYRAKVRVGGEKS</sequence>
<evidence type="ECO:0000256" key="7">
    <source>
        <dbReference type="HAMAP-Rule" id="MF_01057"/>
    </source>
</evidence>
<name>A0A9D1SGP5_9FIRM</name>
<keyword evidence="3 7" id="KW-0489">Methyltransferase</keyword>
<dbReference type="CDD" id="cd02440">
    <property type="entry name" value="AdoMet_MTases"/>
    <property type="match status" value="1"/>
</dbReference>
<comment type="pathway">
    <text evidence="7">tRNA modification; N(7)-methylguanine-tRNA biosynthesis.</text>
</comment>
<dbReference type="InterPro" id="IPR003358">
    <property type="entry name" value="tRNA_(Gua-N-7)_MeTrfase_Trmb"/>
</dbReference>
<dbReference type="EMBL" id="DVMZ01000068">
    <property type="protein sequence ID" value="HIU58958.1"/>
    <property type="molecule type" value="Genomic_DNA"/>
</dbReference>
<comment type="catalytic activity">
    <reaction evidence="1 7">
        <text>guanosine(46) in tRNA + S-adenosyl-L-methionine = N(7)-methylguanosine(46) in tRNA + S-adenosyl-L-homocysteine</text>
        <dbReference type="Rhea" id="RHEA:42708"/>
        <dbReference type="Rhea" id="RHEA-COMP:10188"/>
        <dbReference type="Rhea" id="RHEA-COMP:10189"/>
        <dbReference type="ChEBI" id="CHEBI:57856"/>
        <dbReference type="ChEBI" id="CHEBI:59789"/>
        <dbReference type="ChEBI" id="CHEBI:74269"/>
        <dbReference type="ChEBI" id="CHEBI:74480"/>
        <dbReference type="EC" id="2.1.1.33"/>
    </reaction>
</comment>
<comment type="function">
    <text evidence="2 7">Catalyzes the formation of N(7)-methylguanine at position 46 (m7G46) in tRNA.</text>
</comment>
<evidence type="ECO:0000313" key="9">
    <source>
        <dbReference type="Proteomes" id="UP000824081"/>
    </source>
</evidence>
<evidence type="ECO:0000256" key="1">
    <source>
        <dbReference type="ARBA" id="ARBA00000142"/>
    </source>
</evidence>
<dbReference type="Gene3D" id="3.40.50.150">
    <property type="entry name" value="Vaccinia Virus protein VP39"/>
    <property type="match status" value="1"/>
</dbReference>
<dbReference type="NCBIfam" id="NF001080">
    <property type="entry name" value="PRK00121.2-2"/>
    <property type="match status" value="1"/>
</dbReference>
<protein>
    <recommendedName>
        <fullName evidence="7">tRNA (guanine-N(7)-)-methyltransferase</fullName>
        <ecNumber evidence="7">2.1.1.33</ecNumber>
    </recommendedName>
    <alternativeName>
        <fullName evidence="7">tRNA (guanine(46)-N(7))-methyltransferase</fullName>
    </alternativeName>
    <alternativeName>
        <fullName evidence="7">tRNA(m7G46)-methyltransferase</fullName>
    </alternativeName>
</protein>